<evidence type="ECO:0000256" key="1">
    <source>
        <dbReference type="ARBA" id="ARBA00005641"/>
    </source>
</evidence>
<dbReference type="AlphaFoldDB" id="F4NW34"/>
<accession>F4NW34</accession>
<feature type="domain" description="Glycoside hydrolase family 5 C-terminal" evidence="6">
    <location>
        <begin position="660"/>
        <end position="747"/>
    </location>
</feature>
<reference evidence="7 8" key="1">
    <citation type="submission" date="2009-12" db="EMBL/GenBank/DDBJ databases">
        <title>The draft genome of Batrachochytrium dendrobatidis.</title>
        <authorList>
            <consortium name="US DOE Joint Genome Institute (JGI-PGF)"/>
            <person name="Kuo A."/>
            <person name="Salamov A."/>
            <person name="Schmutz J."/>
            <person name="Lucas S."/>
            <person name="Pitluck S."/>
            <person name="Rosenblum E."/>
            <person name="Stajich J."/>
            <person name="Eisen M."/>
            <person name="Grigoriev I.V."/>
        </authorList>
    </citation>
    <scope>NUCLEOTIDE SEQUENCE [LARGE SCALE GENOMIC DNA]</scope>
    <source>
        <strain evidence="8">JAM81 / FGSC 10211</strain>
    </source>
</reference>
<evidence type="ECO:0000313" key="7">
    <source>
        <dbReference type="EMBL" id="EGF82409.1"/>
    </source>
</evidence>
<evidence type="ECO:0008006" key="9">
    <source>
        <dbReference type="Google" id="ProtNLM"/>
    </source>
</evidence>
<feature type="domain" description="Glycoside hydrolase family 5" evidence="5">
    <location>
        <begin position="83"/>
        <end position="151"/>
    </location>
</feature>
<dbReference type="InterPro" id="IPR018087">
    <property type="entry name" value="Glyco_hydro_5_CS"/>
</dbReference>
<dbReference type="FunFam" id="2.60.40.1180:FF:000091">
    <property type="entry name" value="Chromosome 1, whole genome shotgun sequence"/>
    <property type="match status" value="1"/>
</dbReference>
<evidence type="ECO:0000256" key="3">
    <source>
        <dbReference type="ARBA" id="ARBA00023295"/>
    </source>
</evidence>
<evidence type="ECO:0000259" key="5">
    <source>
        <dbReference type="Pfam" id="PF00150"/>
    </source>
</evidence>
<feature type="region of interest" description="Disordered" evidence="4">
    <location>
        <begin position="1"/>
        <end position="22"/>
    </location>
</feature>
<dbReference type="Proteomes" id="UP000007241">
    <property type="component" value="Unassembled WGS sequence"/>
</dbReference>
<dbReference type="PANTHER" id="PTHR31308:SF5">
    <property type="entry name" value="ERGOSTERYL-BETA-GLUCOSIDASE"/>
    <property type="match status" value="1"/>
</dbReference>
<dbReference type="GO" id="GO:0000272">
    <property type="term" value="P:polysaccharide catabolic process"/>
    <property type="evidence" value="ECO:0007669"/>
    <property type="project" value="InterPro"/>
</dbReference>
<dbReference type="Gene3D" id="2.60.40.1180">
    <property type="entry name" value="Golgi alpha-mannosidase II"/>
    <property type="match status" value="1"/>
</dbReference>
<gene>
    <name evidence="7" type="ORF">BATDEDRAFT_34412</name>
</gene>
<dbReference type="SUPFAM" id="SSF51445">
    <property type="entry name" value="(Trans)glycosidases"/>
    <property type="match status" value="1"/>
</dbReference>
<keyword evidence="8" id="KW-1185">Reference proteome</keyword>
<dbReference type="InterPro" id="IPR017853">
    <property type="entry name" value="GH"/>
</dbReference>
<protein>
    <recommendedName>
        <fullName evidence="9">Glycoside hydrolase family 5 domain-containing protein</fullName>
    </recommendedName>
</protein>
<dbReference type="PROSITE" id="PS00659">
    <property type="entry name" value="GLYCOSYL_HYDROL_F5"/>
    <property type="match status" value="1"/>
</dbReference>
<organism evidence="7 8">
    <name type="scientific">Batrachochytrium dendrobatidis (strain JAM81 / FGSC 10211)</name>
    <name type="common">Frog chytrid fungus</name>
    <dbReference type="NCBI Taxonomy" id="684364"/>
    <lineage>
        <taxon>Eukaryota</taxon>
        <taxon>Fungi</taxon>
        <taxon>Fungi incertae sedis</taxon>
        <taxon>Chytridiomycota</taxon>
        <taxon>Chytridiomycota incertae sedis</taxon>
        <taxon>Chytridiomycetes</taxon>
        <taxon>Rhizophydiales</taxon>
        <taxon>Rhizophydiales incertae sedis</taxon>
        <taxon>Batrachochytrium</taxon>
    </lineage>
</organism>
<comment type="similarity">
    <text evidence="1">Belongs to the glycosyl hydrolase 5 (cellulase A) family.</text>
</comment>
<sequence length="839" mass="93280">MNPIMKTSPTTELHQPKTTATGPLHAKNTRFFIDAITGRTVLLRGVNLSGSVKQPYTPRLPSHSFLTEEFFDHRNISFVGRPFPLDEADQHFARLHSWGFNFLRFNTTWEAIEHAGPGIYDHDYINYVVQILLVAKRYGFRVFIDPHQDVWSRHCGGSGAPGWSLDLVGLNPRNFASTNAAIVQNLYPDPAHYPKMIWATNYYKLAAATMFTLFFAGRIFAPNCLVSGVNIQDFLQSHYLGAVTALAKAIHATPGLESDVVVGYDTLNEPSSGYIGCEDITKLMESQELRKGLTPTPLQTMLLGAGIACQNVQVWDVGSFGPTCVATQTVDPHGIRAWHDNIPCIWADHGVWDPLSHTVLKPDYFSKHPTTGKHINFLTDAWMPFIQKFATGIRSVHSSAIIFVEPPVNAYPPSFSSNGEYGSNSSTHALDGPLCFAPHWYDGLTLITKHFNTWYGVDYLGFLRGQYSSIAFAVRFGEAGVRSTFKSQLKLLQQEGLDQMGNYPCVVGEIGIPYDMDNRHAYLTGDYSAQIQALDANMNALERNLMNFTLWNYCSDNNNLWGDQWNGEDLSIWAPPIAMVVAKEVEKHMYDSETKSNLTADVSTTASSSSKVETLTFNTDGVVDPSSSKSALLADEFYSGAHEGSTLLDAGARALTAFTRPFAIQTPGTPIAQDFNLNLKQFVYTFEHSVDTTGAWIGDPRLFMNKGENATTEIYLPRVHFFNEIADKVRVVQVWVSHGVWDIKPNLQRCIWSCGCKPSSTLKTSNLDGDDMDESRGVIQHTIRISAISRSIASHLDEKVQASSGSKLVLFEEDPEQGRAIRSIEDEESMELCPQCNVM</sequence>
<evidence type="ECO:0000313" key="8">
    <source>
        <dbReference type="Proteomes" id="UP000007241"/>
    </source>
</evidence>
<keyword evidence="3" id="KW-0326">Glycosidase</keyword>
<evidence type="ECO:0000259" key="6">
    <source>
        <dbReference type="Pfam" id="PF18564"/>
    </source>
</evidence>
<dbReference type="OMA" id="AACRYFA"/>
<dbReference type="InterPro" id="IPR041036">
    <property type="entry name" value="GH5_C"/>
</dbReference>
<dbReference type="HOGENOM" id="CLU_009024_0_1_1"/>
<dbReference type="EMBL" id="GL882880">
    <property type="protein sequence ID" value="EGF82409.1"/>
    <property type="molecule type" value="Genomic_DNA"/>
</dbReference>
<dbReference type="Pfam" id="PF00150">
    <property type="entry name" value="Cellulase"/>
    <property type="match status" value="1"/>
</dbReference>
<evidence type="ECO:0000256" key="4">
    <source>
        <dbReference type="SAM" id="MobiDB-lite"/>
    </source>
</evidence>
<dbReference type="PANTHER" id="PTHR31308">
    <property type="match status" value="1"/>
</dbReference>
<dbReference type="Pfam" id="PF18564">
    <property type="entry name" value="Glyco_hydro_5_C"/>
    <property type="match status" value="1"/>
</dbReference>
<evidence type="ECO:0000256" key="2">
    <source>
        <dbReference type="ARBA" id="ARBA00022801"/>
    </source>
</evidence>
<proteinExistence type="inferred from homology"/>
<dbReference type="FunFam" id="3.20.20.80:FF:000131">
    <property type="entry name" value="Glycoside hydrolase superfamily"/>
    <property type="match status" value="1"/>
</dbReference>
<dbReference type="OrthoDB" id="9971853at2759"/>
<keyword evidence="2" id="KW-0378">Hydrolase</keyword>
<dbReference type="RefSeq" id="XP_006676790.1">
    <property type="nucleotide sequence ID" value="XM_006676727.1"/>
</dbReference>
<dbReference type="InterPro" id="IPR013780">
    <property type="entry name" value="Glyco_hydro_b"/>
</dbReference>
<feature type="compositionally biased region" description="Polar residues" evidence="4">
    <location>
        <begin position="1"/>
        <end position="21"/>
    </location>
</feature>
<dbReference type="GeneID" id="18240429"/>
<dbReference type="STRING" id="684364.F4NW34"/>
<dbReference type="Gene3D" id="3.20.20.80">
    <property type="entry name" value="Glycosidases"/>
    <property type="match status" value="2"/>
</dbReference>
<dbReference type="GO" id="GO:0050295">
    <property type="term" value="F:steryl-beta-glucosidase activity"/>
    <property type="evidence" value="ECO:0000318"/>
    <property type="project" value="GO_Central"/>
</dbReference>
<dbReference type="GO" id="GO:1904462">
    <property type="term" value="P:ergosteryl 3-beta-D-glucoside catabolic process"/>
    <property type="evidence" value="ECO:0000318"/>
    <property type="project" value="GO_Central"/>
</dbReference>
<dbReference type="InterPro" id="IPR001547">
    <property type="entry name" value="Glyco_hydro_5"/>
</dbReference>
<dbReference type="InterPro" id="IPR052066">
    <property type="entry name" value="Glycosphingolipid_Hydrolases"/>
</dbReference>
<name>F4NW34_BATDJ</name>
<dbReference type="InParanoid" id="F4NW34"/>